<evidence type="ECO:0000313" key="6">
    <source>
        <dbReference type="EMBL" id="GAA4481204.1"/>
    </source>
</evidence>
<dbReference type="Proteomes" id="UP001500731">
    <property type="component" value="Unassembled WGS sequence"/>
</dbReference>
<dbReference type="Pfam" id="PF00440">
    <property type="entry name" value="TetR_N"/>
    <property type="match status" value="1"/>
</dbReference>
<sequence length="198" mass="21723">MSVISPPIGRRERNKQQKLDRIIDAARELFTEHGIDDVTTQQIADRADIGAGTLFLYVRTKGELLLLVQNAAYADALDRGWANAEGAPGVLDAVLALVRPIVECNRTQIDNGRTYLREMVFGDPTEPRHREALEIVARTEGAIASVLKRAERIDEESAATTARVVSAVMFLSMAASENVHSSVDDIMDQIGAQIRVLV</sequence>
<evidence type="ECO:0000256" key="3">
    <source>
        <dbReference type="ARBA" id="ARBA00023163"/>
    </source>
</evidence>
<dbReference type="PANTHER" id="PTHR30055">
    <property type="entry name" value="HTH-TYPE TRANSCRIPTIONAL REGULATOR RUTR"/>
    <property type="match status" value="1"/>
</dbReference>
<proteinExistence type="predicted"/>
<dbReference type="InterPro" id="IPR001647">
    <property type="entry name" value="HTH_TetR"/>
</dbReference>
<keyword evidence="7" id="KW-1185">Reference proteome</keyword>
<dbReference type="InterPro" id="IPR009057">
    <property type="entry name" value="Homeodomain-like_sf"/>
</dbReference>
<evidence type="ECO:0000313" key="7">
    <source>
        <dbReference type="Proteomes" id="UP001500731"/>
    </source>
</evidence>
<keyword evidence="1" id="KW-0805">Transcription regulation</keyword>
<evidence type="ECO:0000256" key="1">
    <source>
        <dbReference type="ARBA" id="ARBA00023015"/>
    </source>
</evidence>
<accession>A0ABP8P5V5</accession>
<evidence type="ECO:0000256" key="4">
    <source>
        <dbReference type="PROSITE-ProRule" id="PRU00335"/>
    </source>
</evidence>
<dbReference type="SUPFAM" id="SSF46689">
    <property type="entry name" value="Homeodomain-like"/>
    <property type="match status" value="1"/>
</dbReference>
<evidence type="ECO:0000259" key="5">
    <source>
        <dbReference type="PROSITE" id="PS50977"/>
    </source>
</evidence>
<evidence type="ECO:0000256" key="2">
    <source>
        <dbReference type="ARBA" id="ARBA00023125"/>
    </source>
</evidence>
<feature type="domain" description="HTH tetR-type" evidence="5">
    <location>
        <begin position="16"/>
        <end position="76"/>
    </location>
</feature>
<dbReference type="InterPro" id="IPR023772">
    <property type="entry name" value="DNA-bd_HTH_TetR-type_CS"/>
</dbReference>
<keyword evidence="2 4" id="KW-0238">DNA-binding</keyword>
<dbReference type="Gene3D" id="1.10.357.10">
    <property type="entry name" value="Tetracycline Repressor, domain 2"/>
    <property type="match status" value="1"/>
</dbReference>
<name>A0ABP8P5V5_9MICO</name>
<protein>
    <recommendedName>
        <fullName evidence="5">HTH tetR-type domain-containing protein</fullName>
    </recommendedName>
</protein>
<dbReference type="PROSITE" id="PS50977">
    <property type="entry name" value="HTH_TETR_2"/>
    <property type="match status" value="1"/>
</dbReference>
<keyword evidence="3" id="KW-0804">Transcription</keyword>
<dbReference type="PRINTS" id="PR00455">
    <property type="entry name" value="HTHTETR"/>
</dbReference>
<dbReference type="RefSeq" id="WP_345184843.1">
    <property type="nucleotide sequence ID" value="NZ_BAABGP010000007.1"/>
</dbReference>
<organism evidence="6 7">
    <name type="scientific">Microbacterium panaciterrae</name>
    <dbReference type="NCBI Taxonomy" id="985759"/>
    <lineage>
        <taxon>Bacteria</taxon>
        <taxon>Bacillati</taxon>
        <taxon>Actinomycetota</taxon>
        <taxon>Actinomycetes</taxon>
        <taxon>Micrococcales</taxon>
        <taxon>Microbacteriaceae</taxon>
        <taxon>Microbacterium</taxon>
    </lineage>
</organism>
<dbReference type="PANTHER" id="PTHR30055:SF234">
    <property type="entry name" value="HTH-TYPE TRANSCRIPTIONAL REGULATOR BETI"/>
    <property type="match status" value="1"/>
</dbReference>
<dbReference type="EMBL" id="BAABGP010000007">
    <property type="protein sequence ID" value="GAA4481204.1"/>
    <property type="molecule type" value="Genomic_DNA"/>
</dbReference>
<dbReference type="InterPro" id="IPR050109">
    <property type="entry name" value="HTH-type_TetR-like_transc_reg"/>
</dbReference>
<feature type="DNA-binding region" description="H-T-H motif" evidence="4">
    <location>
        <begin position="39"/>
        <end position="58"/>
    </location>
</feature>
<comment type="caution">
    <text evidence="6">The sequence shown here is derived from an EMBL/GenBank/DDBJ whole genome shotgun (WGS) entry which is preliminary data.</text>
</comment>
<reference evidence="7" key="1">
    <citation type="journal article" date="2019" name="Int. J. Syst. Evol. Microbiol.">
        <title>The Global Catalogue of Microorganisms (GCM) 10K type strain sequencing project: providing services to taxonomists for standard genome sequencing and annotation.</title>
        <authorList>
            <consortium name="The Broad Institute Genomics Platform"/>
            <consortium name="The Broad Institute Genome Sequencing Center for Infectious Disease"/>
            <person name="Wu L."/>
            <person name="Ma J."/>
        </authorList>
    </citation>
    <scope>NUCLEOTIDE SEQUENCE [LARGE SCALE GENOMIC DNA]</scope>
    <source>
        <strain evidence="7">JCM 17839</strain>
    </source>
</reference>
<dbReference type="PROSITE" id="PS01081">
    <property type="entry name" value="HTH_TETR_1"/>
    <property type="match status" value="1"/>
</dbReference>
<gene>
    <name evidence="6" type="ORF">GCM10023171_09230</name>
</gene>